<sequence>MKTYFVTGGNRGIGLGLSREILKAGNQLIVTCRNPKGERDLWELEGDYHEKIKILEMDVSDDMSIQKVFASLGIDQVIDTLINNAGVFEQFGEKLADIDFEKMSRTLLINSMGPMKVLQQALPFLKKSSEPKVFQITSEMGSIANNTSGGSYAYRASKAALNMMTKCVAVENPNMTAVVLHPGWVQTSMGGSNAPVTVDESAHGLFELTMKLDVKDSGRFFNFKGEERPW</sequence>
<name>A0A1Y6BCC6_9BACT</name>
<dbReference type="GO" id="GO:0016616">
    <property type="term" value="F:oxidoreductase activity, acting on the CH-OH group of donors, NAD or NADP as acceptor"/>
    <property type="evidence" value="ECO:0007669"/>
    <property type="project" value="TreeGrafter"/>
</dbReference>
<dbReference type="PRINTS" id="PR00080">
    <property type="entry name" value="SDRFAMILY"/>
</dbReference>
<dbReference type="Pfam" id="PF00106">
    <property type="entry name" value="adh_short"/>
    <property type="match status" value="1"/>
</dbReference>
<dbReference type="AlphaFoldDB" id="A0A1Y6BCC6"/>
<dbReference type="Gene3D" id="3.40.50.720">
    <property type="entry name" value="NAD(P)-binding Rossmann-like Domain"/>
    <property type="match status" value="1"/>
</dbReference>
<dbReference type="STRING" id="1513793.SAMN06296036_102289"/>
<organism evidence="2 3">
    <name type="scientific">Pseudobacteriovorax antillogorgiicola</name>
    <dbReference type="NCBI Taxonomy" id="1513793"/>
    <lineage>
        <taxon>Bacteria</taxon>
        <taxon>Pseudomonadati</taxon>
        <taxon>Bdellovibrionota</taxon>
        <taxon>Oligoflexia</taxon>
        <taxon>Oligoflexales</taxon>
        <taxon>Pseudobacteriovoracaceae</taxon>
        <taxon>Pseudobacteriovorax</taxon>
    </lineage>
</organism>
<comment type="similarity">
    <text evidence="1">Belongs to the short-chain dehydrogenases/reductases (SDR) family.</text>
</comment>
<dbReference type="Proteomes" id="UP000192907">
    <property type="component" value="Unassembled WGS sequence"/>
</dbReference>
<dbReference type="PANTHER" id="PTHR45458">
    <property type="entry name" value="SHORT-CHAIN DEHYDROGENASE/REDUCTASE SDR"/>
    <property type="match status" value="1"/>
</dbReference>
<proteinExistence type="inferred from homology"/>
<evidence type="ECO:0000313" key="3">
    <source>
        <dbReference type="Proteomes" id="UP000192907"/>
    </source>
</evidence>
<evidence type="ECO:0000313" key="2">
    <source>
        <dbReference type="EMBL" id="SME96525.1"/>
    </source>
</evidence>
<dbReference type="InterPro" id="IPR002347">
    <property type="entry name" value="SDR_fam"/>
</dbReference>
<reference evidence="3" key="1">
    <citation type="submission" date="2017-04" db="EMBL/GenBank/DDBJ databases">
        <authorList>
            <person name="Varghese N."/>
            <person name="Submissions S."/>
        </authorList>
    </citation>
    <scope>NUCLEOTIDE SEQUENCE [LARGE SCALE GENOMIC DNA]</scope>
    <source>
        <strain evidence="3">RKEM611</strain>
    </source>
</reference>
<protein>
    <submittedName>
        <fullName evidence="2">NAD(P)-dependent dehydrogenase, short-chain alcohol dehydrogenase family</fullName>
    </submittedName>
</protein>
<dbReference type="SUPFAM" id="SSF51735">
    <property type="entry name" value="NAD(P)-binding Rossmann-fold domains"/>
    <property type="match status" value="1"/>
</dbReference>
<dbReference type="OrthoDB" id="5786478at2"/>
<dbReference type="CDD" id="cd05325">
    <property type="entry name" value="carb_red_sniffer_like_SDR_c"/>
    <property type="match status" value="1"/>
</dbReference>
<dbReference type="RefSeq" id="WP_132315194.1">
    <property type="nucleotide sequence ID" value="NZ_FWZT01000002.1"/>
</dbReference>
<keyword evidence="3" id="KW-1185">Reference proteome</keyword>
<dbReference type="EMBL" id="FWZT01000002">
    <property type="protein sequence ID" value="SME96525.1"/>
    <property type="molecule type" value="Genomic_DNA"/>
</dbReference>
<gene>
    <name evidence="2" type="ORF">SAMN06296036_102289</name>
</gene>
<dbReference type="InterPro" id="IPR036291">
    <property type="entry name" value="NAD(P)-bd_dom_sf"/>
</dbReference>
<dbReference type="PANTHER" id="PTHR45458:SF1">
    <property type="entry name" value="SHORT CHAIN DEHYDROGENASE"/>
    <property type="match status" value="1"/>
</dbReference>
<evidence type="ECO:0000256" key="1">
    <source>
        <dbReference type="RuleBase" id="RU000363"/>
    </source>
</evidence>
<dbReference type="PRINTS" id="PR00081">
    <property type="entry name" value="GDHRDH"/>
</dbReference>
<accession>A0A1Y6BCC6</accession>
<dbReference type="InterPro" id="IPR052184">
    <property type="entry name" value="SDR_enzymes"/>
</dbReference>